<name>A0A2R6WCM1_MARPO</name>
<dbReference type="Proteomes" id="UP000244005">
    <property type="component" value="Unassembled WGS sequence"/>
</dbReference>
<gene>
    <name evidence="1" type="ORF">MARPO_0109s0032</name>
</gene>
<organism evidence="1 2">
    <name type="scientific">Marchantia polymorpha</name>
    <name type="common">Common liverwort</name>
    <name type="synonym">Marchantia aquatica</name>
    <dbReference type="NCBI Taxonomy" id="3197"/>
    <lineage>
        <taxon>Eukaryota</taxon>
        <taxon>Viridiplantae</taxon>
        <taxon>Streptophyta</taxon>
        <taxon>Embryophyta</taxon>
        <taxon>Marchantiophyta</taxon>
        <taxon>Marchantiopsida</taxon>
        <taxon>Marchantiidae</taxon>
        <taxon>Marchantiales</taxon>
        <taxon>Marchantiaceae</taxon>
        <taxon>Marchantia</taxon>
    </lineage>
</organism>
<evidence type="ECO:0000313" key="2">
    <source>
        <dbReference type="Proteomes" id="UP000244005"/>
    </source>
</evidence>
<proteinExistence type="predicted"/>
<accession>A0A2R6WCM1</accession>
<keyword evidence="2" id="KW-1185">Reference proteome</keyword>
<protein>
    <submittedName>
        <fullName evidence="1">Uncharacterized protein</fullName>
    </submittedName>
</protein>
<dbReference type="EMBL" id="KZ772781">
    <property type="protein sequence ID" value="PTQ31602.1"/>
    <property type="molecule type" value="Genomic_DNA"/>
</dbReference>
<reference evidence="2" key="1">
    <citation type="journal article" date="2017" name="Cell">
        <title>Insights into land plant evolution garnered from the Marchantia polymorpha genome.</title>
        <authorList>
            <person name="Bowman J.L."/>
            <person name="Kohchi T."/>
            <person name="Yamato K.T."/>
            <person name="Jenkins J."/>
            <person name="Shu S."/>
            <person name="Ishizaki K."/>
            <person name="Yamaoka S."/>
            <person name="Nishihama R."/>
            <person name="Nakamura Y."/>
            <person name="Berger F."/>
            <person name="Adam C."/>
            <person name="Aki S.S."/>
            <person name="Althoff F."/>
            <person name="Araki T."/>
            <person name="Arteaga-Vazquez M.A."/>
            <person name="Balasubrmanian S."/>
            <person name="Barry K."/>
            <person name="Bauer D."/>
            <person name="Boehm C.R."/>
            <person name="Briginshaw L."/>
            <person name="Caballero-Perez J."/>
            <person name="Catarino B."/>
            <person name="Chen F."/>
            <person name="Chiyoda S."/>
            <person name="Chovatia M."/>
            <person name="Davies K.M."/>
            <person name="Delmans M."/>
            <person name="Demura T."/>
            <person name="Dierschke T."/>
            <person name="Dolan L."/>
            <person name="Dorantes-Acosta A.E."/>
            <person name="Eklund D.M."/>
            <person name="Florent S.N."/>
            <person name="Flores-Sandoval E."/>
            <person name="Fujiyama A."/>
            <person name="Fukuzawa H."/>
            <person name="Galik B."/>
            <person name="Grimanelli D."/>
            <person name="Grimwood J."/>
            <person name="Grossniklaus U."/>
            <person name="Hamada T."/>
            <person name="Haseloff J."/>
            <person name="Hetherington A.J."/>
            <person name="Higo A."/>
            <person name="Hirakawa Y."/>
            <person name="Hundley H.N."/>
            <person name="Ikeda Y."/>
            <person name="Inoue K."/>
            <person name="Inoue S.I."/>
            <person name="Ishida S."/>
            <person name="Jia Q."/>
            <person name="Kakita M."/>
            <person name="Kanazawa T."/>
            <person name="Kawai Y."/>
            <person name="Kawashima T."/>
            <person name="Kennedy M."/>
            <person name="Kinose K."/>
            <person name="Kinoshita T."/>
            <person name="Kohara Y."/>
            <person name="Koide E."/>
            <person name="Komatsu K."/>
            <person name="Kopischke S."/>
            <person name="Kubo M."/>
            <person name="Kyozuka J."/>
            <person name="Lagercrantz U."/>
            <person name="Lin S.S."/>
            <person name="Lindquist E."/>
            <person name="Lipzen A.M."/>
            <person name="Lu C.W."/>
            <person name="De Luna E."/>
            <person name="Martienssen R.A."/>
            <person name="Minamino N."/>
            <person name="Mizutani M."/>
            <person name="Mizutani M."/>
            <person name="Mochizuki N."/>
            <person name="Monte I."/>
            <person name="Mosher R."/>
            <person name="Nagasaki H."/>
            <person name="Nakagami H."/>
            <person name="Naramoto S."/>
            <person name="Nishitani K."/>
            <person name="Ohtani M."/>
            <person name="Okamoto T."/>
            <person name="Okumura M."/>
            <person name="Phillips J."/>
            <person name="Pollak B."/>
            <person name="Reinders A."/>
            <person name="Rovekamp M."/>
            <person name="Sano R."/>
            <person name="Sawa S."/>
            <person name="Schmid M.W."/>
            <person name="Shirakawa M."/>
            <person name="Solano R."/>
            <person name="Spunde A."/>
            <person name="Suetsugu N."/>
            <person name="Sugano S."/>
            <person name="Sugiyama A."/>
            <person name="Sun R."/>
            <person name="Suzuki Y."/>
            <person name="Takenaka M."/>
            <person name="Takezawa D."/>
            <person name="Tomogane H."/>
            <person name="Tsuzuki M."/>
            <person name="Ueda T."/>
            <person name="Umeda M."/>
            <person name="Ward J.M."/>
            <person name="Watanabe Y."/>
            <person name="Yazaki K."/>
            <person name="Yokoyama R."/>
            <person name="Yoshitake Y."/>
            <person name="Yotsui I."/>
            <person name="Zachgo S."/>
            <person name="Schmutz J."/>
        </authorList>
    </citation>
    <scope>NUCLEOTIDE SEQUENCE [LARGE SCALE GENOMIC DNA]</scope>
    <source>
        <strain evidence="2">Tak-1</strain>
    </source>
</reference>
<sequence>MSAPNTASADCNPQELPAFHLRIHYYTNTYQNRICCNWDRAAEQTNSAASRKLLKMLPNSIREGLLRIPLWPNCRHLEVARKWTLTFL</sequence>
<dbReference type="AlphaFoldDB" id="A0A2R6WCM1"/>
<evidence type="ECO:0000313" key="1">
    <source>
        <dbReference type="EMBL" id="PTQ31602.1"/>
    </source>
</evidence>